<dbReference type="InterPro" id="IPR051541">
    <property type="entry name" value="PTS_SugarTrans_NitroReg"/>
</dbReference>
<keyword evidence="3" id="KW-1185">Reference proteome</keyword>
<keyword evidence="2" id="KW-0670">Pyruvate</keyword>
<organism evidence="2 3">
    <name type="scientific">Lentilactobacillus kisonensis DSM 19906 = JCM 15041</name>
    <dbReference type="NCBI Taxonomy" id="1423766"/>
    <lineage>
        <taxon>Bacteria</taxon>
        <taxon>Bacillati</taxon>
        <taxon>Bacillota</taxon>
        <taxon>Bacilli</taxon>
        <taxon>Lactobacillales</taxon>
        <taxon>Lactobacillaceae</taxon>
        <taxon>Lentilactobacillus</taxon>
    </lineage>
</organism>
<protein>
    <submittedName>
        <fullName evidence="2">Phosphoenolpyruvate-dependent sugar phosphotransferase system, EIIA 2</fullName>
    </submittedName>
</protein>
<dbReference type="PATRIC" id="fig|1423766.4.peg.2610"/>
<evidence type="ECO:0000313" key="3">
    <source>
        <dbReference type="Proteomes" id="UP000051439"/>
    </source>
</evidence>
<dbReference type="SUPFAM" id="SSF55804">
    <property type="entry name" value="Phoshotransferase/anion transport protein"/>
    <property type="match status" value="1"/>
</dbReference>
<dbReference type="Pfam" id="PF00359">
    <property type="entry name" value="PTS_EIIA_2"/>
    <property type="match status" value="1"/>
</dbReference>
<gene>
    <name evidence="2" type="ORF">FC98_GL002504</name>
</gene>
<feature type="domain" description="PTS EIIA type-2" evidence="1">
    <location>
        <begin position="2"/>
        <end position="147"/>
    </location>
</feature>
<reference evidence="2 3" key="1">
    <citation type="journal article" date="2015" name="Genome Announc.">
        <title>Expanding the biotechnology potential of lactobacilli through comparative genomics of 213 strains and associated genera.</title>
        <authorList>
            <person name="Sun Z."/>
            <person name="Harris H.M."/>
            <person name="McCann A."/>
            <person name="Guo C."/>
            <person name="Argimon S."/>
            <person name="Zhang W."/>
            <person name="Yang X."/>
            <person name="Jeffery I.B."/>
            <person name="Cooney J.C."/>
            <person name="Kagawa T.F."/>
            <person name="Liu W."/>
            <person name="Song Y."/>
            <person name="Salvetti E."/>
            <person name="Wrobel A."/>
            <person name="Rasinkangas P."/>
            <person name="Parkhill J."/>
            <person name="Rea M.C."/>
            <person name="O'Sullivan O."/>
            <person name="Ritari J."/>
            <person name="Douillard F.P."/>
            <person name="Paul Ross R."/>
            <person name="Yang R."/>
            <person name="Briner A.E."/>
            <person name="Felis G.E."/>
            <person name="de Vos W.M."/>
            <person name="Barrangou R."/>
            <person name="Klaenhammer T.R."/>
            <person name="Caufield P.W."/>
            <person name="Cui Y."/>
            <person name="Zhang H."/>
            <person name="O'Toole P.W."/>
        </authorList>
    </citation>
    <scope>NUCLEOTIDE SEQUENCE [LARGE SCALE GENOMIC DNA]</scope>
    <source>
        <strain evidence="2 3">DSM 19906</strain>
    </source>
</reference>
<evidence type="ECO:0000259" key="1">
    <source>
        <dbReference type="PROSITE" id="PS51094"/>
    </source>
</evidence>
<dbReference type="PANTHER" id="PTHR47738">
    <property type="entry name" value="PTS SYSTEM FRUCTOSE-LIKE EIIA COMPONENT-RELATED"/>
    <property type="match status" value="1"/>
</dbReference>
<dbReference type="PROSITE" id="PS51094">
    <property type="entry name" value="PTS_EIIA_TYPE_2"/>
    <property type="match status" value="1"/>
</dbReference>
<dbReference type="GO" id="GO:0016740">
    <property type="term" value="F:transferase activity"/>
    <property type="evidence" value="ECO:0007669"/>
    <property type="project" value="UniProtKB-KW"/>
</dbReference>
<keyword evidence="2" id="KW-0808">Transferase</keyword>
<dbReference type="Proteomes" id="UP000051439">
    <property type="component" value="Unassembled WGS sequence"/>
</dbReference>
<dbReference type="RefSeq" id="WP_008857749.1">
    <property type="nucleotide sequence ID" value="NZ_AZEB01000007.1"/>
</dbReference>
<sequence>MSLINQDSIVFLTKQYTKNELFKFVCKRLSNHNLISNIDKTVSALLTREQVSDTRIDDLVAMPHCETATIKAPQIVFVNCRRFPIDWGDQNFVNGVVFLMIPTTKDDRVKQIPRLVQKLADPDVTNQLFNSDHSQSFVDNVRIFERR</sequence>
<evidence type="ECO:0000313" key="2">
    <source>
        <dbReference type="EMBL" id="KRL22370.1"/>
    </source>
</evidence>
<dbReference type="InterPro" id="IPR002178">
    <property type="entry name" value="PTS_EIIA_type-2_dom"/>
</dbReference>
<proteinExistence type="predicted"/>
<dbReference type="EMBL" id="AZEB01000007">
    <property type="protein sequence ID" value="KRL22370.1"/>
    <property type="molecule type" value="Genomic_DNA"/>
</dbReference>
<dbReference type="Gene3D" id="3.40.930.10">
    <property type="entry name" value="Mannitol-specific EII, Chain A"/>
    <property type="match status" value="1"/>
</dbReference>
<comment type="caution">
    <text evidence="2">The sequence shown here is derived from an EMBL/GenBank/DDBJ whole genome shotgun (WGS) entry which is preliminary data.</text>
</comment>
<name>A0A0R1NX95_9LACO</name>
<dbReference type="AlphaFoldDB" id="A0A0R1NX95"/>
<dbReference type="InterPro" id="IPR016152">
    <property type="entry name" value="PTrfase/Anion_transptr"/>
</dbReference>
<accession>A0A0R1NX95</accession>